<comment type="caution">
    <text evidence="2">The sequence shown here is derived from an EMBL/GenBank/DDBJ whole genome shotgun (WGS) entry which is preliminary data.</text>
</comment>
<organism evidence="2 3">
    <name type="scientific">Flavobacterium nitrogenifigens</name>
    <dbReference type="NCBI Taxonomy" id="1617283"/>
    <lineage>
        <taxon>Bacteria</taxon>
        <taxon>Pseudomonadati</taxon>
        <taxon>Bacteroidota</taxon>
        <taxon>Flavobacteriia</taxon>
        <taxon>Flavobacteriales</taxon>
        <taxon>Flavobacteriaceae</taxon>
        <taxon>Flavobacterium</taxon>
    </lineage>
</organism>
<name>A0A7W7J164_9FLAO</name>
<dbReference type="AlphaFoldDB" id="A0A7W7J164"/>
<evidence type="ECO:0000313" key="3">
    <source>
        <dbReference type="Proteomes" id="UP000561681"/>
    </source>
</evidence>
<feature type="compositionally biased region" description="Basic and acidic residues" evidence="1">
    <location>
        <begin position="60"/>
        <end position="75"/>
    </location>
</feature>
<protein>
    <submittedName>
        <fullName evidence="2">Uncharacterized protein</fullName>
    </submittedName>
</protein>
<dbReference type="Proteomes" id="UP000561681">
    <property type="component" value="Unassembled WGS sequence"/>
</dbReference>
<dbReference type="EMBL" id="JACHLD010000007">
    <property type="protein sequence ID" value="MBB4803983.1"/>
    <property type="molecule type" value="Genomic_DNA"/>
</dbReference>
<reference evidence="2 3" key="1">
    <citation type="submission" date="2020-08" db="EMBL/GenBank/DDBJ databases">
        <title>Functional genomics of gut bacteria from endangered species of beetles.</title>
        <authorList>
            <person name="Carlos-Shanley C."/>
        </authorList>
    </citation>
    <scope>NUCLEOTIDE SEQUENCE [LARGE SCALE GENOMIC DNA]</scope>
    <source>
        <strain evidence="2 3">S00142</strain>
    </source>
</reference>
<dbReference type="RefSeq" id="WP_184166293.1">
    <property type="nucleotide sequence ID" value="NZ_JACHLD010000007.1"/>
</dbReference>
<accession>A0A7W7J164</accession>
<dbReference type="PROSITE" id="PS51257">
    <property type="entry name" value="PROKAR_LIPOPROTEIN"/>
    <property type="match status" value="1"/>
</dbReference>
<sequence length="75" mass="8174">MKTQIFTFAVLVATLSFTSCKNNEAPQAETPVTTTQVAPTTQAEPPAQVQDTTAKTTTKTLEKEENEANEKNDKD</sequence>
<gene>
    <name evidence="2" type="ORF">HNP37_004063</name>
</gene>
<proteinExistence type="predicted"/>
<feature type="compositionally biased region" description="Low complexity" evidence="1">
    <location>
        <begin position="24"/>
        <end position="59"/>
    </location>
</feature>
<feature type="region of interest" description="Disordered" evidence="1">
    <location>
        <begin position="22"/>
        <end position="75"/>
    </location>
</feature>
<evidence type="ECO:0000313" key="2">
    <source>
        <dbReference type="EMBL" id="MBB4803983.1"/>
    </source>
</evidence>
<evidence type="ECO:0000256" key="1">
    <source>
        <dbReference type="SAM" id="MobiDB-lite"/>
    </source>
</evidence>
<keyword evidence="3" id="KW-1185">Reference proteome</keyword>